<dbReference type="GO" id="GO:0006508">
    <property type="term" value="P:proteolysis"/>
    <property type="evidence" value="ECO:0007669"/>
    <property type="project" value="UniProtKB-KW"/>
</dbReference>
<evidence type="ECO:0000256" key="9">
    <source>
        <dbReference type="PIRSR" id="PIRSR032067-1"/>
    </source>
</evidence>
<evidence type="ECO:0000256" key="3">
    <source>
        <dbReference type="ARBA" id="ARBA00006534"/>
    </source>
</evidence>
<proteinExistence type="inferred from homology"/>
<feature type="active site" description="Charge relay system" evidence="9">
    <location>
        <position position="128"/>
    </location>
</feature>
<keyword evidence="8" id="KW-0720">Serine protease</keyword>
<dbReference type="PIRSF" id="PIRSF032067">
    <property type="entry name" value="Cyanophycinase"/>
    <property type="match status" value="1"/>
</dbReference>
<evidence type="ECO:0000256" key="7">
    <source>
        <dbReference type="ARBA" id="ARBA00022801"/>
    </source>
</evidence>
<feature type="compositionally biased region" description="Polar residues" evidence="10">
    <location>
        <begin position="263"/>
        <end position="272"/>
    </location>
</feature>
<gene>
    <name evidence="11" type="ORF">E5A73_03955</name>
</gene>
<protein>
    <recommendedName>
        <fullName evidence="5">Cyanophycinase</fullName>
        <ecNumber evidence="4">3.4.15.6</ecNumber>
    </recommendedName>
</protein>
<dbReference type="PANTHER" id="PTHR36175:SF1">
    <property type="entry name" value="CYANOPHYCINASE"/>
    <property type="match status" value="1"/>
</dbReference>
<dbReference type="InterPro" id="IPR005320">
    <property type="entry name" value="Peptidase_S51"/>
</dbReference>
<dbReference type="PANTHER" id="PTHR36175">
    <property type="entry name" value="CYANOPHYCINASE"/>
    <property type="match status" value="1"/>
</dbReference>
<dbReference type="Gene3D" id="3.40.50.880">
    <property type="match status" value="1"/>
</dbReference>
<keyword evidence="6" id="KW-0645">Protease</keyword>
<evidence type="ECO:0000256" key="10">
    <source>
        <dbReference type="SAM" id="MobiDB-lite"/>
    </source>
</evidence>
<dbReference type="CDD" id="cd03145">
    <property type="entry name" value="GAT1_cyanophycinase"/>
    <property type="match status" value="1"/>
</dbReference>
<accession>A0A4S1XHX3</accession>
<name>A0A4S1XHX3_9SPHN</name>
<feature type="active site" description="Charge relay system" evidence="9">
    <location>
        <position position="197"/>
    </location>
</feature>
<dbReference type="Proteomes" id="UP000306147">
    <property type="component" value="Unassembled WGS sequence"/>
</dbReference>
<evidence type="ECO:0000256" key="6">
    <source>
        <dbReference type="ARBA" id="ARBA00022670"/>
    </source>
</evidence>
<evidence type="ECO:0000313" key="12">
    <source>
        <dbReference type="Proteomes" id="UP000306147"/>
    </source>
</evidence>
<evidence type="ECO:0000256" key="4">
    <source>
        <dbReference type="ARBA" id="ARBA00013115"/>
    </source>
</evidence>
<dbReference type="Pfam" id="PF03575">
    <property type="entry name" value="Peptidase_S51"/>
    <property type="match status" value="1"/>
</dbReference>
<evidence type="ECO:0000256" key="8">
    <source>
        <dbReference type="ARBA" id="ARBA00022825"/>
    </source>
</evidence>
<sequence length="300" mass="31706">MAESAGPLIIIGGHEDKDGDKLILKEVADRVAGGKLVIATVASHEPEGYFETYRKAFASLGATTLVELYVNERSETLDEKVAAIFADAAGIFFTGGDQLRISSQIGDTPVEKMIREIHRRGGVIAGTSAGASVMSETMLVKGASQESLRIGDLHMAPGLGLVRDVIIDQHFAERGRIGRLLGAVAQNPRVLGIGIDEDTAIVLENCHFRVIGAGAVYIVDGSGVTHSNIAEASPERTLSMHEVRLHVLSDGDGFDLERRAPAGSNQKTSPQPRSDERRPAPAQPVGSVPSGANCVAHSTT</sequence>
<evidence type="ECO:0000256" key="5">
    <source>
        <dbReference type="ARBA" id="ARBA00015719"/>
    </source>
</evidence>
<evidence type="ECO:0000256" key="1">
    <source>
        <dbReference type="ARBA" id="ARBA00001092"/>
    </source>
</evidence>
<dbReference type="InterPro" id="IPR029062">
    <property type="entry name" value="Class_I_gatase-like"/>
</dbReference>
<dbReference type="GO" id="GO:0008236">
    <property type="term" value="F:serine-type peptidase activity"/>
    <property type="evidence" value="ECO:0007669"/>
    <property type="project" value="UniProtKB-KW"/>
</dbReference>
<keyword evidence="12" id="KW-1185">Reference proteome</keyword>
<feature type="active site" description="Charge relay system" evidence="9">
    <location>
        <position position="170"/>
    </location>
</feature>
<comment type="function">
    <text evidence="2">Exopeptidase that catalyzes the hydrolytic cleavage of multi-L-arginyl-poly-L-aspartic acid (cyanophycin; a water-insoluble reserve polymer) into aspartate-arginine dipeptides.</text>
</comment>
<dbReference type="GO" id="GO:0004180">
    <property type="term" value="F:carboxypeptidase activity"/>
    <property type="evidence" value="ECO:0007669"/>
    <property type="project" value="UniProtKB-KW"/>
</dbReference>
<dbReference type="SUPFAM" id="SSF52317">
    <property type="entry name" value="Class I glutamine amidotransferase-like"/>
    <property type="match status" value="1"/>
</dbReference>
<keyword evidence="11" id="KW-0121">Carboxypeptidase</keyword>
<dbReference type="OrthoDB" id="9799980at2"/>
<dbReference type="NCBIfam" id="TIGR02069">
    <property type="entry name" value="cyanophycinase"/>
    <property type="match status" value="1"/>
</dbReference>
<dbReference type="InterPro" id="IPR011811">
    <property type="entry name" value="Peptidase_S51_cyanophycinase"/>
</dbReference>
<comment type="caution">
    <text evidence="11">The sequence shown here is derived from an EMBL/GenBank/DDBJ whole genome shotgun (WGS) entry which is preliminary data.</text>
</comment>
<dbReference type="RefSeq" id="WP_135962447.1">
    <property type="nucleotide sequence ID" value="NZ_SRXT01000001.1"/>
</dbReference>
<evidence type="ECO:0000256" key="2">
    <source>
        <dbReference type="ARBA" id="ARBA00002039"/>
    </source>
</evidence>
<dbReference type="EMBL" id="SRXT01000001">
    <property type="protein sequence ID" value="TGX56249.1"/>
    <property type="molecule type" value="Genomic_DNA"/>
</dbReference>
<organism evidence="11 12">
    <name type="scientific">Sphingomonas gei</name>
    <dbReference type="NCBI Taxonomy" id="1395960"/>
    <lineage>
        <taxon>Bacteria</taxon>
        <taxon>Pseudomonadati</taxon>
        <taxon>Pseudomonadota</taxon>
        <taxon>Alphaproteobacteria</taxon>
        <taxon>Sphingomonadales</taxon>
        <taxon>Sphingomonadaceae</taxon>
        <taxon>Sphingomonas</taxon>
    </lineage>
</organism>
<feature type="region of interest" description="Disordered" evidence="10">
    <location>
        <begin position="254"/>
        <end position="300"/>
    </location>
</feature>
<dbReference type="AlphaFoldDB" id="A0A4S1XHX3"/>
<evidence type="ECO:0000313" key="11">
    <source>
        <dbReference type="EMBL" id="TGX56249.1"/>
    </source>
</evidence>
<reference evidence="11 12" key="1">
    <citation type="submission" date="2019-04" db="EMBL/GenBank/DDBJ databases">
        <title>Sphingomonas psychrotolerans sp. nov., isolated from soil in the Tianshan Mountains, Xinjiang, China.</title>
        <authorList>
            <person name="Luo Y."/>
            <person name="Sheng H."/>
        </authorList>
    </citation>
    <scope>NUCLEOTIDE SEQUENCE [LARGE SCALE GENOMIC DNA]</scope>
    <source>
        <strain evidence="11 12">ZFGT-11</strain>
    </source>
</reference>
<comment type="similarity">
    <text evidence="3">Belongs to the peptidase S51 family.</text>
</comment>
<comment type="catalytic activity">
    <reaction evidence="1">
        <text>[L-4-(L-arginin-2-N-yl)aspartate](n) + H2O = [L-4-(L-arginin-2-N-yl)aspartate](n-1) + L-4-(L-arginin-2-N-yl)aspartate</text>
        <dbReference type="Rhea" id="RHEA:12845"/>
        <dbReference type="Rhea" id="RHEA-COMP:13728"/>
        <dbReference type="Rhea" id="RHEA-COMP:13734"/>
        <dbReference type="ChEBI" id="CHEBI:15377"/>
        <dbReference type="ChEBI" id="CHEBI:137986"/>
        <dbReference type="ChEBI" id="CHEBI:137991"/>
        <dbReference type="EC" id="3.4.15.6"/>
    </reaction>
</comment>
<dbReference type="EC" id="3.4.15.6" evidence="4"/>
<dbReference type="GO" id="GO:0008241">
    <property type="term" value="F:peptidyl-dipeptidase activity"/>
    <property type="evidence" value="ECO:0007669"/>
    <property type="project" value="UniProtKB-EC"/>
</dbReference>
<keyword evidence="7 11" id="KW-0378">Hydrolase</keyword>